<proteinExistence type="inferred from homology"/>
<dbReference type="CDD" id="cd01347">
    <property type="entry name" value="ligand_gated_channel"/>
    <property type="match status" value="1"/>
</dbReference>
<evidence type="ECO:0000259" key="14">
    <source>
        <dbReference type="Pfam" id="PF00593"/>
    </source>
</evidence>
<evidence type="ECO:0000259" key="15">
    <source>
        <dbReference type="Pfam" id="PF07715"/>
    </source>
</evidence>
<dbReference type="SUPFAM" id="SSF56935">
    <property type="entry name" value="Porins"/>
    <property type="match status" value="1"/>
</dbReference>
<evidence type="ECO:0000256" key="12">
    <source>
        <dbReference type="RuleBase" id="RU003357"/>
    </source>
</evidence>
<dbReference type="PANTHER" id="PTHR32552">
    <property type="entry name" value="FERRICHROME IRON RECEPTOR-RELATED"/>
    <property type="match status" value="1"/>
</dbReference>
<dbReference type="InterPro" id="IPR039426">
    <property type="entry name" value="TonB-dep_rcpt-like"/>
</dbReference>
<keyword evidence="7" id="KW-0406">Ion transport</keyword>
<dbReference type="Gene3D" id="2.40.170.20">
    <property type="entry name" value="TonB-dependent receptor, beta-barrel domain"/>
    <property type="match status" value="1"/>
</dbReference>
<evidence type="ECO:0000256" key="1">
    <source>
        <dbReference type="ARBA" id="ARBA00004571"/>
    </source>
</evidence>
<accession>A0ABW3T146</accession>
<protein>
    <submittedName>
        <fullName evidence="16">TonB-dependent receptor</fullName>
    </submittedName>
</protein>
<evidence type="ECO:0000313" key="16">
    <source>
        <dbReference type="EMBL" id="MFD1190807.1"/>
    </source>
</evidence>
<evidence type="ECO:0000256" key="2">
    <source>
        <dbReference type="ARBA" id="ARBA00022448"/>
    </source>
</evidence>
<feature type="domain" description="TonB-dependent receptor plug" evidence="15">
    <location>
        <begin position="39"/>
        <end position="147"/>
    </location>
</feature>
<comment type="similarity">
    <text evidence="11 12">Belongs to the TonB-dependent receptor family.</text>
</comment>
<sequence>MLLGTACAAAVVAGHARAAEAPAAIEEVIVTAQKRSENVQNVPISVVALGGETLAKTGVTNVDALQRFAPGLTVANVGSGFVSYTYLRGAGTNQFDSGSDPSVAYFLDEVYLGGSAGLQVDLFDIDRVEVLKGPQGTLFGRNAAAGAISITTRRPSPNAAGDFSAEIGNFNAQTLRGSVTGPLGNGFAYRLSAGYKHRDAFTENLAPTGSDPGTVKSFGVRGQLEWRGEKATFLLSGDMLKADNGMNAQFISSAAKNGQLSAAAIAALPPGESFYAHFYNVDGFERQDVASLTGRLEWETPLGQLTSITALRSNHYKRLQDQDGTIAAATAWNSREVARTFSEEVRLTGDRGPLNWIAGIYYYDAEIDQTHIFEHGPAFPVVALQNVSRVDISQINTRSYAAFGQATYHFTDRLDLTVGARYTHDKKSDDRSVKTNLPVYFVSASDSWQSFDPAVTLQYQATDTLMAYASYRRGYKSGGFQTLFPANATVAATPFLPERVNSYELGVKSQWFDRRLLANAALFRADIENQQILRVTAPGLTTIDNAGATRTDGADLSFIAKPVSALRLSADMTFQNAKFVRYQNGAVSLAGFHQLRSPDFMGAYSAEYEISLADQASVTLRADYTYRSRAFFDNLNSELPGLYQPGFGLLNARISYAPARASWRVSAWGRNLGDEKYYRNIAVGGVTGVATPGDPLTYGLGLDLNW</sequence>
<feature type="domain" description="TonB-dependent receptor-like beta-barrel" evidence="14">
    <location>
        <begin position="282"/>
        <end position="672"/>
    </location>
</feature>
<reference evidence="17" key="1">
    <citation type="journal article" date="2019" name="Int. J. Syst. Evol. Microbiol.">
        <title>The Global Catalogue of Microorganisms (GCM) 10K type strain sequencing project: providing services to taxonomists for standard genome sequencing and annotation.</title>
        <authorList>
            <consortium name="The Broad Institute Genomics Platform"/>
            <consortium name="The Broad Institute Genome Sequencing Center for Infectious Disease"/>
            <person name="Wu L."/>
            <person name="Ma J."/>
        </authorList>
    </citation>
    <scope>NUCLEOTIDE SEQUENCE [LARGE SCALE GENOMIC DNA]</scope>
    <source>
        <strain evidence="17">CCUG 55074</strain>
    </source>
</reference>
<keyword evidence="4" id="KW-0410">Iron transport</keyword>
<gene>
    <name evidence="16" type="ORF">ACFQ27_09465</name>
</gene>
<evidence type="ECO:0000256" key="9">
    <source>
        <dbReference type="ARBA" id="ARBA00023136"/>
    </source>
</evidence>
<dbReference type="InterPro" id="IPR000531">
    <property type="entry name" value="Beta-barrel_TonB"/>
</dbReference>
<comment type="subcellular location">
    <subcellularLocation>
        <location evidence="1 11">Cell outer membrane</location>
        <topology evidence="1 11">Multi-pass membrane protein</topology>
    </subcellularLocation>
</comment>
<evidence type="ECO:0000256" key="5">
    <source>
        <dbReference type="ARBA" id="ARBA00022692"/>
    </source>
</evidence>
<evidence type="ECO:0000256" key="7">
    <source>
        <dbReference type="ARBA" id="ARBA00023065"/>
    </source>
</evidence>
<dbReference type="InterPro" id="IPR012910">
    <property type="entry name" value="Plug_dom"/>
</dbReference>
<feature type="signal peptide" evidence="13">
    <location>
        <begin position="1"/>
        <end position="18"/>
    </location>
</feature>
<evidence type="ECO:0000256" key="6">
    <source>
        <dbReference type="ARBA" id="ARBA00023004"/>
    </source>
</evidence>
<feature type="chain" id="PRO_5046322351" evidence="13">
    <location>
        <begin position="19"/>
        <end position="706"/>
    </location>
</feature>
<evidence type="ECO:0000256" key="11">
    <source>
        <dbReference type="PROSITE-ProRule" id="PRU01360"/>
    </source>
</evidence>
<organism evidence="16 17">
    <name type="scientific">Phenylobacterium conjunctum</name>
    <dbReference type="NCBI Taxonomy" id="1298959"/>
    <lineage>
        <taxon>Bacteria</taxon>
        <taxon>Pseudomonadati</taxon>
        <taxon>Pseudomonadota</taxon>
        <taxon>Alphaproteobacteria</taxon>
        <taxon>Caulobacterales</taxon>
        <taxon>Caulobacteraceae</taxon>
        <taxon>Phenylobacterium</taxon>
    </lineage>
</organism>
<keyword evidence="5 11" id="KW-0812">Transmembrane</keyword>
<name>A0ABW3T146_9CAUL</name>
<dbReference type="PROSITE" id="PS52016">
    <property type="entry name" value="TONB_DEPENDENT_REC_3"/>
    <property type="match status" value="1"/>
</dbReference>
<evidence type="ECO:0000256" key="3">
    <source>
        <dbReference type="ARBA" id="ARBA00022452"/>
    </source>
</evidence>
<evidence type="ECO:0000256" key="8">
    <source>
        <dbReference type="ARBA" id="ARBA00023077"/>
    </source>
</evidence>
<evidence type="ECO:0000256" key="4">
    <source>
        <dbReference type="ARBA" id="ARBA00022496"/>
    </source>
</evidence>
<keyword evidence="13" id="KW-0732">Signal</keyword>
<dbReference type="InterPro" id="IPR036942">
    <property type="entry name" value="Beta-barrel_TonB_sf"/>
</dbReference>
<dbReference type="RefSeq" id="WP_377353415.1">
    <property type="nucleotide sequence ID" value="NZ_JBHTLQ010000017.1"/>
</dbReference>
<keyword evidence="10 11" id="KW-0998">Cell outer membrane</keyword>
<comment type="caution">
    <text evidence="16">The sequence shown here is derived from an EMBL/GenBank/DDBJ whole genome shotgun (WGS) entry which is preliminary data.</text>
</comment>
<keyword evidence="16" id="KW-0675">Receptor</keyword>
<evidence type="ECO:0000256" key="10">
    <source>
        <dbReference type="ARBA" id="ARBA00023237"/>
    </source>
</evidence>
<evidence type="ECO:0000313" key="17">
    <source>
        <dbReference type="Proteomes" id="UP001597216"/>
    </source>
</evidence>
<keyword evidence="2 11" id="KW-0813">Transport</keyword>
<dbReference type="Pfam" id="PF07715">
    <property type="entry name" value="Plug"/>
    <property type="match status" value="1"/>
</dbReference>
<keyword evidence="6" id="KW-0408">Iron</keyword>
<dbReference type="Proteomes" id="UP001597216">
    <property type="component" value="Unassembled WGS sequence"/>
</dbReference>
<dbReference type="EMBL" id="JBHTLQ010000017">
    <property type="protein sequence ID" value="MFD1190807.1"/>
    <property type="molecule type" value="Genomic_DNA"/>
</dbReference>
<keyword evidence="9 11" id="KW-0472">Membrane</keyword>
<keyword evidence="8 12" id="KW-0798">TonB box</keyword>
<dbReference type="Pfam" id="PF00593">
    <property type="entry name" value="TonB_dep_Rec_b-barrel"/>
    <property type="match status" value="1"/>
</dbReference>
<dbReference type="PANTHER" id="PTHR32552:SF81">
    <property type="entry name" value="TONB-DEPENDENT OUTER MEMBRANE RECEPTOR"/>
    <property type="match status" value="1"/>
</dbReference>
<keyword evidence="17" id="KW-1185">Reference proteome</keyword>
<evidence type="ECO:0000256" key="13">
    <source>
        <dbReference type="SAM" id="SignalP"/>
    </source>
</evidence>
<keyword evidence="3 11" id="KW-1134">Transmembrane beta strand</keyword>